<keyword evidence="8 11" id="KW-0255">Endonuclease</keyword>
<evidence type="ECO:0000256" key="12">
    <source>
        <dbReference type="RuleBase" id="RU003515"/>
    </source>
</evidence>
<dbReference type="NCBIfam" id="NF000595">
    <property type="entry name" value="PRK00015.1-3"/>
    <property type="match status" value="1"/>
</dbReference>
<evidence type="ECO:0000313" key="15">
    <source>
        <dbReference type="Proteomes" id="UP000028486"/>
    </source>
</evidence>
<feature type="binding site" evidence="11">
    <location>
        <position position="9"/>
    </location>
    <ligand>
        <name>a divalent metal cation</name>
        <dbReference type="ChEBI" id="CHEBI:60240"/>
    </ligand>
</feature>
<dbReference type="InterPro" id="IPR001352">
    <property type="entry name" value="RNase_HII/HIII"/>
</dbReference>
<evidence type="ECO:0000313" key="14">
    <source>
        <dbReference type="EMBL" id="AII13899.1"/>
    </source>
</evidence>
<evidence type="ECO:0000259" key="13">
    <source>
        <dbReference type="PROSITE" id="PS51975"/>
    </source>
</evidence>
<dbReference type="CDD" id="cd07182">
    <property type="entry name" value="RNase_HII_bacteria_HII_like"/>
    <property type="match status" value="1"/>
</dbReference>
<comment type="subcellular location">
    <subcellularLocation>
        <location evidence="3">Cytoplasm</location>
    </subcellularLocation>
</comment>
<keyword evidence="15" id="KW-1185">Reference proteome</keyword>
<evidence type="ECO:0000256" key="1">
    <source>
        <dbReference type="ARBA" id="ARBA00000077"/>
    </source>
</evidence>
<name>A0A076FDL4_9BACT</name>
<dbReference type="InterPro" id="IPR022898">
    <property type="entry name" value="RNase_HII"/>
</dbReference>
<comment type="similarity">
    <text evidence="4">Belongs to the RNase HII family. RnhC subfamily.</text>
</comment>
<dbReference type="OrthoDB" id="9803420at2"/>
<feature type="binding site" evidence="11">
    <location>
        <position position="101"/>
    </location>
    <ligand>
        <name>a divalent metal cation</name>
        <dbReference type="ChEBI" id="CHEBI:60240"/>
    </ligand>
</feature>
<gene>
    <name evidence="14" type="primary">rnhB</name>
    <name evidence="14" type="ORF">CIG1485E_0019</name>
</gene>
<comment type="function">
    <text evidence="2 12">Endonuclease that specifically degrades the RNA of RNA-DNA hybrids.</text>
</comment>
<sequence length="193" mass="21484">MAEICGIDEAGRGALAGELVVAGCVFKPGFESEISSLGLGDSKKISESKREKIYDELIKFSHYTVVYFRNTIVDEIGLSQCLRQALKVIKFSFENCDFIYDGNCDYGVRGIATLIKADAKIKQVSAASIIAKVSRDRQMRAWDKVFPSFGYAKHKGYGVKAHIEALSKFGSNELTRSSFHVKSMEKSLFDELR</sequence>
<dbReference type="InterPro" id="IPR012337">
    <property type="entry name" value="RNaseH-like_sf"/>
</dbReference>
<dbReference type="HOGENOM" id="CLU_036532_3_1_7"/>
<keyword evidence="5" id="KW-0963">Cytoplasm</keyword>
<comment type="cofactor">
    <cofactor evidence="11">
        <name>Mn(2+)</name>
        <dbReference type="ChEBI" id="CHEBI:29035"/>
    </cofactor>
    <cofactor evidence="11">
        <name>Mg(2+)</name>
        <dbReference type="ChEBI" id="CHEBI:18420"/>
    </cofactor>
    <text evidence="11">Manganese or magnesium. Binds 1 divalent metal ion per monomer in the absence of substrate. May bind a second metal ion after substrate binding.</text>
</comment>
<evidence type="ECO:0000256" key="9">
    <source>
        <dbReference type="ARBA" id="ARBA00022801"/>
    </source>
</evidence>
<dbReference type="RefSeq" id="WP_038452449.1">
    <property type="nucleotide sequence ID" value="NZ_CP009043.1"/>
</dbReference>
<dbReference type="GO" id="GO:0046872">
    <property type="term" value="F:metal ion binding"/>
    <property type="evidence" value="ECO:0007669"/>
    <property type="project" value="UniProtKB-KW"/>
</dbReference>
<dbReference type="GO" id="GO:0043137">
    <property type="term" value="P:DNA replication, removal of RNA primer"/>
    <property type="evidence" value="ECO:0007669"/>
    <property type="project" value="TreeGrafter"/>
</dbReference>
<dbReference type="PROSITE" id="PS51975">
    <property type="entry name" value="RNASE_H_2"/>
    <property type="match status" value="1"/>
</dbReference>
<dbReference type="STRING" id="1244531.CIG2463D_0019"/>
<evidence type="ECO:0000256" key="3">
    <source>
        <dbReference type="ARBA" id="ARBA00004496"/>
    </source>
</evidence>
<dbReference type="PANTHER" id="PTHR10954">
    <property type="entry name" value="RIBONUCLEASE H2 SUBUNIT A"/>
    <property type="match status" value="1"/>
</dbReference>
<evidence type="ECO:0000256" key="11">
    <source>
        <dbReference type="PROSITE-ProRule" id="PRU01319"/>
    </source>
</evidence>
<dbReference type="Gene3D" id="3.30.420.10">
    <property type="entry name" value="Ribonuclease H-like superfamily/Ribonuclease H"/>
    <property type="match status" value="1"/>
</dbReference>
<dbReference type="Pfam" id="PF01351">
    <property type="entry name" value="RNase_HII"/>
    <property type="match status" value="2"/>
</dbReference>
<evidence type="ECO:0000256" key="10">
    <source>
        <dbReference type="ARBA" id="ARBA00023211"/>
    </source>
</evidence>
<keyword evidence="9 11" id="KW-0378">Hydrolase</keyword>
<evidence type="ECO:0000256" key="4">
    <source>
        <dbReference type="ARBA" id="ARBA00008378"/>
    </source>
</evidence>
<keyword evidence="6 11" id="KW-0540">Nuclease</keyword>
<dbReference type="GO" id="GO:0005737">
    <property type="term" value="C:cytoplasm"/>
    <property type="evidence" value="ECO:0007669"/>
    <property type="project" value="UniProtKB-SubCell"/>
</dbReference>
<dbReference type="GO" id="GO:0003723">
    <property type="term" value="F:RNA binding"/>
    <property type="evidence" value="ECO:0007669"/>
    <property type="project" value="UniProtKB-UniRule"/>
</dbReference>
<dbReference type="InterPro" id="IPR036397">
    <property type="entry name" value="RNaseH_sf"/>
</dbReference>
<evidence type="ECO:0000256" key="7">
    <source>
        <dbReference type="ARBA" id="ARBA00022723"/>
    </source>
</evidence>
<dbReference type="AlphaFoldDB" id="A0A076FDL4"/>
<protein>
    <recommendedName>
        <fullName evidence="12">Ribonuclease</fullName>
        <ecNumber evidence="12">3.1.26.4</ecNumber>
    </recommendedName>
</protein>
<feature type="domain" description="RNase H type-2" evidence="13">
    <location>
        <begin position="2"/>
        <end position="190"/>
    </location>
</feature>
<keyword evidence="10" id="KW-0464">Manganese</keyword>
<dbReference type="eggNOG" id="COG0164">
    <property type="taxonomic scope" value="Bacteria"/>
</dbReference>
<evidence type="ECO:0000256" key="6">
    <source>
        <dbReference type="ARBA" id="ARBA00022722"/>
    </source>
</evidence>
<dbReference type="PANTHER" id="PTHR10954:SF23">
    <property type="entry name" value="RIBONUCLEASE"/>
    <property type="match status" value="1"/>
</dbReference>
<accession>A0A076FDL4</accession>
<dbReference type="GO" id="GO:0006298">
    <property type="term" value="P:mismatch repair"/>
    <property type="evidence" value="ECO:0007669"/>
    <property type="project" value="TreeGrafter"/>
</dbReference>
<evidence type="ECO:0000256" key="2">
    <source>
        <dbReference type="ARBA" id="ARBA00004065"/>
    </source>
</evidence>
<keyword evidence="7 11" id="KW-0479">Metal-binding</keyword>
<organism evidence="14 15">
    <name type="scientific">Campylobacter iguaniorum</name>
    <dbReference type="NCBI Taxonomy" id="1244531"/>
    <lineage>
        <taxon>Bacteria</taxon>
        <taxon>Pseudomonadati</taxon>
        <taxon>Campylobacterota</taxon>
        <taxon>Epsilonproteobacteria</taxon>
        <taxon>Campylobacterales</taxon>
        <taxon>Campylobacteraceae</taxon>
        <taxon>Campylobacter</taxon>
    </lineage>
</organism>
<dbReference type="SUPFAM" id="SSF53098">
    <property type="entry name" value="Ribonuclease H-like"/>
    <property type="match status" value="1"/>
</dbReference>
<dbReference type="GO" id="GO:0032299">
    <property type="term" value="C:ribonuclease H2 complex"/>
    <property type="evidence" value="ECO:0007669"/>
    <property type="project" value="TreeGrafter"/>
</dbReference>
<dbReference type="KEGG" id="caj:CIG1485E_0019"/>
<dbReference type="EC" id="3.1.26.4" evidence="12"/>
<dbReference type="InterPro" id="IPR024567">
    <property type="entry name" value="RNase_HII/HIII_dom"/>
</dbReference>
<dbReference type="Proteomes" id="UP000028486">
    <property type="component" value="Chromosome"/>
</dbReference>
<dbReference type="GO" id="GO:0004523">
    <property type="term" value="F:RNA-DNA hybrid ribonuclease activity"/>
    <property type="evidence" value="ECO:0007669"/>
    <property type="project" value="UniProtKB-UniRule"/>
</dbReference>
<feature type="binding site" evidence="11">
    <location>
        <position position="8"/>
    </location>
    <ligand>
        <name>a divalent metal cation</name>
        <dbReference type="ChEBI" id="CHEBI:60240"/>
    </ligand>
</feature>
<reference evidence="15" key="1">
    <citation type="journal article" date="2014" name="Genome Announc.">
        <title>Complete Genome Sequence of Campylobacter iguaniorum Strain 1485ET, Isolated from a Bearded Dragon (Pogona vitticeps).</title>
        <authorList>
            <person name="Gilbert M.J."/>
            <person name="Miller W.G."/>
            <person name="Yee E."/>
            <person name="Kik M."/>
            <person name="Wagenaar J.A."/>
            <person name="Duim B."/>
        </authorList>
    </citation>
    <scope>NUCLEOTIDE SEQUENCE [LARGE SCALE GENOMIC DNA]</scope>
    <source>
        <strain evidence="15">1485E</strain>
    </source>
</reference>
<evidence type="ECO:0000256" key="5">
    <source>
        <dbReference type="ARBA" id="ARBA00022490"/>
    </source>
</evidence>
<proteinExistence type="inferred from homology"/>
<dbReference type="EMBL" id="CP009043">
    <property type="protein sequence ID" value="AII13899.1"/>
    <property type="molecule type" value="Genomic_DNA"/>
</dbReference>
<comment type="catalytic activity">
    <reaction evidence="1 11 12">
        <text>Endonucleolytic cleavage to 5'-phosphomonoester.</text>
        <dbReference type="EC" id="3.1.26.4"/>
    </reaction>
</comment>
<evidence type="ECO:0000256" key="8">
    <source>
        <dbReference type="ARBA" id="ARBA00022759"/>
    </source>
</evidence>